<sequence length="355" mass="39957">MNPDAPLDHKIRPFKRSLAEITIHTLLLLVPIALVLFTVHISQQRTWAQFMQTLYEIGEFLHGEVGWIVSLDVAIMFALFTISVGGQVLGEAMKASKMRGDLGTIAEFVAATSIVITIMMLPYYWEEPTRFLALFGVVPAVVVLVFLAAQLGSWVFVNTEGQVRETERLQAVNQELLEELGRWSSKPWPLVILVNLAAMATGSGLAFAIRNAHDSLWLMVASDLVVVSLMFIGILLFYFLRFTFKDHIKLGFSWLFLIILSVVPLVFLFTQVVVTYQGWSPLRDLPGVLIILVGVANTGFLPATNRSKFWMDWSIQGVARQFAHRALVRQQDVVQAQWTHLKEKLHSAKHVEANE</sequence>
<name>A0AAU7DWZ0_9MICO</name>
<protein>
    <submittedName>
        <fullName evidence="2">Uncharacterized protein</fullName>
    </submittedName>
</protein>
<feature type="transmembrane region" description="Helical" evidence="1">
    <location>
        <begin position="21"/>
        <end position="41"/>
    </location>
</feature>
<accession>A0AAU7DWZ0</accession>
<feature type="transmembrane region" description="Helical" evidence="1">
    <location>
        <begin position="285"/>
        <end position="303"/>
    </location>
</feature>
<feature type="transmembrane region" description="Helical" evidence="1">
    <location>
        <begin position="190"/>
        <end position="209"/>
    </location>
</feature>
<feature type="transmembrane region" description="Helical" evidence="1">
    <location>
        <begin position="65"/>
        <end position="90"/>
    </location>
</feature>
<feature type="transmembrane region" description="Helical" evidence="1">
    <location>
        <begin position="215"/>
        <end position="240"/>
    </location>
</feature>
<organism evidence="2">
    <name type="scientific">Jonesiaceae bacterium BS-20</name>
    <dbReference type="NCBI Taxonomy" id="3120821"/>
    <lineage>
        <taxon>Bacteria</taxon>
        <taxon>Bacillati</taxon>
        <taxon>Actinomycetota</taxon>
        <taxon>Actinomycetes</taxon>
        <taxon>Micrococcales</taxon>
        <taxon>Jonesiaceae</taxon>
    </lineage>
</organism>
<feature type="transmembrane region" description="Helical" evidence="1">
    <location>
        <begin position="131"/>
        <end position="157"/>
    </location>
</feature>
<keyword evidence="1" id="KW-0472">Membrane</keyword>
<reference evidence="2" key="1">
    <citation type="submission" date="2024-02" db="EMBL/GenBank/DDBJ databases">
        <title>Tomenella chthoni gen. nov. sp. nov., a member of the family Jonesiaceae isolated from bat guano.</title>
        <authorList>
            <person name="Miller S.L."/>
            <person name="King J."/>
            <person name="Sankaranarayanan K."/>
            <person name="Lawson P.A."/>
        </authorList>
    </citation>
    <scope>NUCLEOTIDE SEQUENCE</scope>
    <source>
        <strain evidence="2">BS-20</strain>
    </source>
</reference>
<keyword evidence="1" id="KW-0812">Transmembrane</keyword>
<dbReference type="EMBL" id="CP146203">
    <property type="protein sequence ID" value="XBH21226.1"/>
    <property type="molecule type" value="Genomic_DNA"/>
</dbReference>
<evidence type="ECO:0000256" key="1">
    <source>
        <dbReference type="SAM" id="Phobius"/>
    </source>
</evidence>
<keyword evidence="1" id="KW-1133">Transmembrane helix</keyword>
<dbReference type="AlphaFoldDB" id="A0AAU7DWZ0"/>
<evidence type="ECO:0000313" key="2">
    <source>
        <dbReference type="EMBL" id="XBH21226.1"/>
    </source>
</evidence>
<gene>
    <name evidence="2" type="ORF">V5R04_13560</name>
</gene>
<proteinExistence type="predicted"/>
<feature type="transmembrane region" description="Helical" evidence="1">
    <location>
        <begin position="102"/>
        <end position="125"/>
    </location>
</feature>
<feature type="transmembrane region" description="Helical" evidence="1">
    <location>
        <begin position="252"/>
        <end position="273"/>
    </location>
</feature>